<dbReference type="SUPFAM" id="SSF53850">
    <property type="entry name" value="Periplasmic binding protein-like II"/>
    <property type="match status" value="1"/>
</dbReference>
<evidence type="ECO:0000256" key="1">
    <source>
        <dbReference type="ARBA" id="ARBA00009437"/>
    </source>
</evidence>
<dbReference type="AlphaFoldDB" id="A0A857JNS4"/>
<proteinExistence type="inferred from homology"/>
<protein>
    <recommendedName>
        <fullName evidence="2">LysR substrate-binding domain-containing protein</fullName>
    </recommendedName>
</protein>
<dbReference type="PANTHER" id="PTHR30537">
    <property type="entry name" value="HTH-TYPE TRANSCRIPTIONAL REGULATOR"/>
    <property type="match status" value="1"/>
</dbReference>
<dbReference type="InterPro" id="IPR005119">
    <property type="entry name" value="LysR_subst-bd"/>
</dbReference>
<accession>A0A857JNS4</accession>
<evidence type="ECO:0000313" key="3">
    <source>
        <dbReference type="EMBL" id="QHJ13735.1"/>
    </source>
</evidence>
<gene>
    <name evidence="3" type="ORF">FX988_04015</name>
</gene>
<dbReference type="Pfam" id="PF03466">
    <property type="entry name" value="LysR_substrate"/>
    <property type="match status" value="1"/>
</dbReference>
<name>A0A857JNS4_9ALTE</name>
<reference evidence="3 4" key="1">
    <citation type="submission" date="2019-12" db="EMBL/GenBank/DDBJ databases">
        <title>Genome sequencing and assembly of endphytes of Porphyra tenera.</title>
        <authorList>
            <person name="Park J.M."/>
            <person name="Shin R."/>
            <person name="Jo S.H."/>
        </authorList>
    </citation>
    <scope>NUCLEOTIDE SEQUENCE [LARGE SCALE GENOMIC DNA]</scope>
    <source>
        <strain evidence="3 4">GPM4</strain>
    </source>
</reference>
<dbReference type="Gene3D" id="3.40.190.10">
    <property type="entry name" value="Periplasmic binding protein-like II"/>
    <property type="match status" value="2"/>
</dbReference>
<sequence>MEVDIALPVSHLADTTLVGVKLGNLSSANRWGYKIKGRIKNVKVAGDIDANESLALLSLAKKGHGVAFYQEYTFKNKLAKGTLVEVLRKFRPEPLPINMRYVSNRLVNPVLKTFIDYVVAYFPEVRPKLEAEM</sequence>
<dbReference type="PANTHER" id="PTHR30537:SF5">
    <property type="entry name" value="HTH-TYPE TRANSCRIPTIONAL ACTIVATOR TTDR-RELATED"/>
    <property type="match status" value="1"/>
</dbReference>
<evidence type="ECO:0000313" key="4">
    <source>
        <dbReference type="Proteomes" id="UP000464524"/>
    </source>
</evidence>
<dbReference type="InterPro" id="IPR058163">
    <property type="entry name" value="LysR-type_TF_proteobact-type"/>
</dbReference>
<organism evidence="3 4">
    <name type="scientific">Paraglaciecola mesophila</name>
    <dbReference type="NCBI Taxonomy" id="197222"/>
    <lineage>
        <taxon>Bacteria</taxon>
        <taxon>Pseudomonadati</taxon>
        <taxon>Pseudomonadota</taxon>
        <taxon>Gammaproteobacteria</taxon>
        <taxon>Alteromonadales</taxon>
        <taxon>Alteromonadaceae</taxon>
        <taxon>Paraglaciecola</taxon>
    </lineage>
</organism>
<dbReference type="Proteomes" id="UP000464524">
    <property type="component" value="Chromosome"/>
</dbReference>
<comment type="similarity">
    <text evidence="1">Belongs to the LysR transcriptional regulatory family.</text>
</comment>
<dbReference type="KEGG" id="pmes:FX988_04015"/>
<keyword evidence="4" id="KW-1185">Reference proteome</keyword>
<evidence type="ECO:0000259" key="2">
    <source>
        <dbReference type="Pfam" id="PF03466"/>
    </source>
</evidence>
<feature type="domain" description="LysR substrate-binding" evidence="2">
    <location>
        <begin position="9"/>
        <end position="121"/>
    </location>
</feature>
<dbReference type="RefSeq" id="WP_254700667.1">
    <property type="nucleotide sequence ID" value="NZ_CP047656.1"/>
</dbReference>
<dbReference type="EMBL" id="CP047656">
    <property type="protein sequence ID" value="QHJ13735.1"/>
    <property type="molecule type" value="Genomic_DNA"/>
</dbReference>